<gene>
    <name evidence="8" type="ORF">GPA24_00360</name>
</gene>
<evidence type="ECO:0000259" key="7">
    <source>
        <dbReference type="PROSITE" id="PS50885"/>
    </source>
</evidence>
<comment type="caution">
    <text evidence="8">The sequence shown here is derived from an EMBL/GenBank/DDBJ whole genome shotgun (WGS) entry which is preliminary data.</text>
</comment>
<dbReference type="PROSITE" id="PS50885">
    <property type="entry name" value="HAMP"/>
    <property type="match status" value="1"/>
</dbReference>
<dbReference type="InterPro" id="IPR035965">
    <property type="entry name" value="PAS-like_dom_sf"/>
</dbReference>
<evidence type="ECO:0000256" key="3">
    <source>
        <dbReference type="PROSITE-ProRule" id="PRU00284"/>
    </source>
</evidence>
<dbReference type="Gene3D" id="3.30.450.20">
    <property type="entry name" value="PAS domain"/>
    <property type="match status" value="1"/>
</dbReference>
<dbReference type="EMBL" id="WTVP01000001">
    <property type="protein sequence ID" value="NMG14014.1"/>
    <property type="molecule type" value="Genomic_DNA"/>
</dbReference>
<dbReference type="InterPro" id="IPR004089">
    <property type="entry name" value="MCPsignal_dom"/>
</dbReference>
<dbReference type="SMART" id="SM00283">
    <property type="entry name" value="MA"/>
    <property type="match status" value="1"/>
</dbReference>
<dbReference type="PANTHER" id="PTHR32089:SF112">
    <property type="entry name" value="LYSOZYME-LIKE PROTEIN-RELATED"/>
    <property type="match status" value="1"/>
</dbReference>
<evidence type="ECO:0000259" key="6">
    <source>
        <dbReference type="PROSITE" id="PS50112"/>
    </source>
</evidence>
<dbReference type="InterPro" id="IPR003660">
    <property type="entry name" value="HAMP_dom"/>
</dbReference>
<feature type="transmembrane region" description="Helical" evidence="4">
    <location>
        <begin position="187"/>
        <end position="212"/>
    </location>
</feature>
<evidence type="ECO:0000256" key="2">
    <source>
        <dbReference type="ARBA" id="ARBA00029447"/>
    </source>
</evidence>
<sequence>MKINLPVTNVETLLPEGQFIYSRTNLKGVIEEANEAFARISGYPREEMIGQSHNLVRHPDMPPEAFADMWRDLKTDRPWRGVVKNRRSDGGFYWVEANVSPVREDGKIVGYQSVRSRPTRQQIAAAEDAYRRIRGGDTTLQVEHGQVFKRRPAWFLALSSLRAQLLLAGMGGLGSALLLLLEAAGGLSMPAGVGLVAGAIGALISAHLLFVYTPRTVRDLDATAAWLEQVLRSGDLRARFDLSRRDAIGSVARRTNELLSALQSTMQNIQDVTGDIGNAIDEVGAGMHDVEHAAQTQRSETASAQRAIAHVAGSIDGVVDHARSTRETAVRAGEVSRDGAEVTHRASRNTQALADIIGRSASQVESLGQRSDEISRIAGVIHDIASQTNLLALNAAIEAARAGEQGRGFAVVADEVRKLAERTGAATGEINAMIEAIQSETRGAVGSMRDGAAQVAESVNLANATEESLRRINEEMQVTTEMVGRIVDASAEQQAAVNALTHNVEQAATMTERNLAAVTQTQAMVGYLGAVRMRMHKAVQQYRL</sequence>
<dbReference type="RefSeq" id="WP_169200860.1">
    <property type="nucleotide sequence ID" value="NZ_CP059467.1"/>
</dbReference>
<dbReference type="PROSITE" id="PS50112">
    <property type="entry name" value="PAS"/>
    <property type="match status" value="1"/>
</dbReference>
<organism evidence="8 9">
    <name type="scientific">Aromatoleum bremense</name>
    <dbReference type="NCBI Taxonomy" id="76115"/>
    <lineage>
        <taxon>Bacteria</taxon>
        <taxon>Pseudomonadati</taxon>
        <taxon>Pseudomonadota</taxon>
        <taxon>Betaproteobacteria</taxon>
        <taxon>Rhodocyclales</taxon>
        <taxon>Rhodocyclaceae</taxon>
        <taxon>Aromatoleum</taxon>
    </lineage>
</organism>
<dbReference type="InterPro" id="IPR013655">
    <property type="entry name" value="PAS_fold_3"/>
</dbReference>
<evidence type="ECO:0000256" key="4">
    <source>
        <dbReference type="SAM" id="Phobius"/>
    </source>
</evidence>
<dbReference type="NCBIfam" id="TIGR00229">
    <property type="entry name" value="sensory_box"/>
    <property type="match status" value="1"/>
</dbReference>
<keyword evidence="9" id="KW-1185">Reference proteome</keyword>
<feature type="domain" description="PAS" evidence="6">
    <location>
        <begin position="25"/>
        <end position="60"/>
    </location>
</feature>
<dbReference type="Pfam" id="PF00015">
    <property type="entry name" value="MCPsignal"/>
    <property type="match status" value="1"/>
</dbReference>
<reference evidence="8 9" key="1">
    <citation type="submission" date="2019-12" db="EMBL/GenBank/DDBJ databases">
        <title>Comparative genomics gives insights into the taxonomy of the Azoarcus-Aromatoleum group and reveals separate origins of nif in the plant-associated Azoarcus and non-plant-associated Aromatoleum sub-groups.</title>
        <authorList>
            <person name="Lafos M."/>
            <person name="Maluk M."/>
            <person name="Batista M."/>
            <person name="Junghare M."/>
            <person name="Carmona M."/>
            <person name="Faoro H."/>
            <person name="Cruz L.M."/>
            <person name="Battistoni F."/>
            <person name="De Souza E."/>
            <person name="Pedrosa F."/>
            <person name="Chen W.-M."/>
            <person name="Poole P.S."/>
            <person name="Dixon R.A."/>
            <person name="James E.K."/>
        </authorList>
    </citation>
    <scope>NUCLEOTIDE SEQUENCE [LARGE SCALE GENOMIC DNA]</scope>
    <source>
        <strain evidence="8 9">PbN1</strain>
    </source>
</reference>
<dbReference type="InterPro" id="IPR001610">
    <property type="entry name" value="PAC"/>
</dbReference>
<dbReference type="PANTHER" id="PTHR32089">
    <property type="entry name" value="METHYL-ACCEPTING CHEMOTAXIS PROTEIN MCPB"/>
    <property type="match status" value="1"/>
</dbReference>
<proteinExistence type="inferred from homology"/>
<keyword evidence="4" id="KW-0472">Membrane</keyword>
<keyword evidence="4" id="KW-1133">Transmembrane helix</keyword>
<dbReference type="InterPro" id="IPR000014">
    <property type="entry name" value="PAS"/>
</dbReference>
<dbReference type="PROSITE" id="PS50111">
    <property type="entry name" value="CHEMOTAXIS_TRANSDUC_2"/>
    <property type="match status" value="1"/>
</dbReference>
<dbReference type="Pfam" id="PF08447">
    <property type="entry name" value="PAS_3"/>
    <property type="match status" value="1"/>
</dbReference>
<evidence type="ECO:0000313" key="8">
    <source>
        <dbReference type="EMBL" id="NMG14014.1"/>
    </source>
</evidence>
<keyword evidence="1 3" id="KW-0807">Transducer</keyword>
<evidence type="ECO:0000259" key="5">
    <source>
        <dbReference type="PROSITE" id="PS50111"/>
    </source>
</evidence>
<dbReference type="Gene3D" id="1.10.287.950">
    <property type="entry name" value="Methyl-accepting chemotaxis protein"/>
    <property type="match status" value="1"/>
</dbReference>
<dbReference type="SMART" id="SM00086">
    <property type="entry name" value="PAC"/>
    <property type="match status" value="1"/>
</dbReference>
<keyword evidence="4" id="KW-0812">Transmembrane</keyword>
<dbReference type="SUPFAM" id="SSF55785">
    <property type="entry name" value="PYP-like sensor domain (PAS domain)"/>
    <property type="match status" value="1"/>
</dbReference>
<dbReference type="CDD" id="cd00130">
    <property type="entry name" value="PAS"/>
    <property type="match status" value="1"/>
</dbReference>
<feature type="domain" description="HAMP" evidence="7">
    <location>
        <begin position="231"/>
        <end position="267"/>
    </location>
</feature>
<accession>A0ABX1NPW7</accession>
<comment type="similarity">
    <text evidence="2">Belongs to the methyl-accepting chemotaxis (MCP) protein family.</text>
</comment>
<feature type="transmembrane region" description="Helical" evidence="4">
    <location>
        <begin position="154"/>
        <end position="181"/>
    </location>
</feature>
<name>A0ABX1NPW7_9RHOO</name>
<evidence type="ECO:0000256" key="1">
    <source>
        <dbReference type="ARBA" id="ARBA00023224"/>
    </source>
</evidence>
<feature type="domain" description="Methyl-accepting transducer" evidence="5">
    <location>
        <begin position="272"/>
        <end position="508"/>
    </location>
</feature>
<dbReference type="Proteomes" id="UP000633943">
    <property type="component" value="Unassembled WGS sequence"/>
</dbReference>
<dbReference type="SUPFAM" id="SSF58104">
    <property type="entry name" value="Methyl-accepting chemotaxis protein (MCP) signaling domain"/>
    <property type="match status" value="1"/>
</dbReference>
<evidence type="ECO:0000313" key="9">
    <source>
        <dbReference type="Proteomes" id="UP000633943"/>
    </source>
</evidence>
<protein>
    <submittedName>
        <fullName evidence="8">PAS domain S-box protein</fullName>
    </submittedName>
</protein>
<dbReference type="CDD" id="cd11386">
    <property type="entry name" value="MCP_signal"/>
    <property type="match status" value="1"/>
</dbReference>